<name>D6Z0R1_DESAT</name>
<dbReference type="Proteomes" id="UP000001508">
    <property type="component" value="Chromosome"/>
</dbReference>
<dbReference type="EMBL" id="CP001940">
    <property type="protein sequence ID" value="ADH85290.1"/>
    <property type="molecule type" value="Genomic_DNA"/>
</dbReference>
<dbReference type="OrthoDB" id="8235498at2"/>
<evidence type="ECO:0008006" key="4">
    <source>
        <dbReference type="Google" id="ProtNLM"/>
    </source>
</evidence>
<sequence length="147" mass="16057">MILKVALSPLLLAGALLLLPLAALAETPNINPGLWEYTHTMTIEGGPQMPPQVHKNQECITQADLQEAYKVVEVPEGCTLENLNMHAGGAEYTMSCIDETGTTMSMQAEMQFMGDRSLAILYSSMETPMGPMKIKMEIEGRRIGDCP</sequence>
<dbReference type="Pfam" id="PF12276">
    <property type="entry name" value="DUF3617"/>
    <property type="match status" value="1"/>
</dbReference>
<keyword evidence="3" id="KW-1185">Reference proteome</keyword>
<proteinExistence type="predicted"/>
<keyword evidence="1" id="KW-0732">Signal</keyword>
<reference evidence="3" key="1">
    <citation type="submission" date="2010-02" db="EMBL/GenBank/DDBJ databases">
        <title>Complete sequence of Desulfurivibrio alkaliphilus AHT2.</title>
        <authorList>
            <consortium name="US DOE Joint Genome Institute"/>
            <person name="Pitluck S."/>
            <person name="Chertkov O."/>
            <person name="Detter J.C."/>
            <person name="Han C."/>
            <person name="Tapia R."/>
            <person name="Larimer F."/>
            <person name="Land M."/>
            <person name="Hauser L."/>
            <person name="Kyrpides N."/>
            <person name="Mikhailova N."/>
            <person name="Sorokin D.Y."/>
            <person name="Muyzer G."/>
            <person name="Woyke T."/>
        </authorList>
    </citation>
    <scope>NUCLEOTIDE SEQUENCE [LARGE SCALE GENOMIC DNA]</scope>
    <source>
        <strain evidence="3">DSM 19089 / UNIQEM U267 / AHT2</strain>
    </source>
</reference>
<evidence type="ECO:0000256" key="1">
    <source>
        <dbReference type="SAM" id="SignalP"/>
    </source>
</evidence>
<dbReference type="InParanoid" id="D6Z0R1"/>
<feature type="chain" id="PRO_5003091530" description="DUF3617 family protein" evidence="1">
    <location>
        <begin position="26"/>
        <end position="147"/>
    </location>
</feature>
<dbReference type="STRING" id="589865.DaAHT2_0584"/>
<evidence type="ECO:0000313" key="3">
    <source>
        <dbReference type="Proteomes" id="UP000001508"/>
    </source>
</evidence>
<evidence type="ECO:0000313" key="2">
    <source>
        <dbReference type="EMBL" id="ADH85290.1"/>
    </source>
</evidence>
<feature type="signal peptide" evidence="1">
    <location>
        <begin position="1"/>
        <end position="25"/>
    </location>
</feature>
<organism evidence="2 3">
    <name type="scientific">Desulfurivibrio alkaliphilus (strain DSM 19089 / UNIQEM U267 / AHT2)</name>
    <dbReference type="NCBI Taxonomy" id="589865"/>
    <lineage>
        <taxon>Bacteria</taxon>
        <taxon>Pseudomonadati</taxon>
        <taxon>Thermodesulfobacteriota</taxon>
        <taxon>Desulfobulbia</taxon>
        <taxon>Desulfobulbales</taxon>
        <taxon>Desulfobulbaceae</taxon>
        <taxon>Desulfurivibrio</taxon>
    </lineage>
</organism>
<dbReference type="HOGENOM" id="CLU_148737_0_0_7"/>
<dbReference type="KEGG" id="dak:DaAHT2_0584"/>
<dbReference type="eggNOG" id="ENOG5033539">
    <property type="taxonomic scope" value="Bacteria"/>
</dbReference>
<accession>D6Z0R1</accession>
<dbReference type="InterPro" id="IPR022061">
    <property type="entry name" value="DUF3617"/>
</dbReference>
<protein>
    <recommendedName>
        <fullName evidence="4">DUF3617 family protein</fullName>
    </recommendedName>
</protein>
<gene>
    <name evidence="2" type="ordered locus">DaAHT2_0584</name>
</gene>
<dbReference type="RefSeq" id="WP_013162821.1">
    <property type="nucleotide sequence ID" value="NC_014216.1"/>
</dbReference>
<dbReference type="AlphaFoldDB" id="D6Z0R1"/>